<evidence type="ECO:0000256" key="8">
    <source>
        <dbReference type="SAM" id="MobiDB-lite"/>
    </source>
</evidence>
<organism evidence="9 10">
    <name type="scientific">Actinomadura rubrisoli</name>
    <dbReference type="NCBI Taxonomy" id="2530368"/>
    <lineage>
        <taxon>Bacteria</taxon>
        <taxon>Bacillati</taxon>
        <taxon>Actinomycetota</taxon>
        <taxon>Actinomycetes</taxon>
        <taxon>Streptosporangiales</taxon>
        <taxon>Thermomonosporaceae</taxon>
        <taxon>Actinomadura</taxon>
    </lineage>
</organism>
<evidence type="ECO:0000313" key="10">
    <source>
        <dbReference type="Proteomes" id="UP000294513"/>
    </source>
</evidence>
<name>A0A4R4ZZB4_9ACTN</name>
<evidence type="ECO:0000313" key="9">
    <source>
        <dbReference type="EMBL" id="TDD63746.1"/>
    </source>
</evidence>
<evidence type="ECO:0000256" key="6">
    <source>
        <dbReference type="ARBA" id="ARBA00023004"/>
    </source>
</evidence>
<dbReference type="RefSeq" id="WP_131903193.1">
    <property type="nucleotide sequence ID" value="NZ_SMKU01000473.1"/>
</dbReference>
<evidence type="ECO:0000256" key="3">
    <source>
        <dbReference type="ARBA" id="ARBA00022617"/>
    </source>
</evidence>
<evidence type="ECO:0000256" key="4">
    <source>
        <dbReference type="ARBA" id="ARBA00022723"/>
    </source>
</evidence>
<feature type="region of interest" description="Disordered" evidence="8">
    <location>
        <begin position="56"/>
        <end position="78"/>
    </location>
</feature>
<dbReference type="GO" id="GO:0020037">
    <property type="term" value="F:heme binding"/>
    <property type="evidence" value="ECO:0007669"/>
    <property type="project" value="InterPro"/>
</dbReference>
<dbReference type="GO" id="GO:0016705">
    <property type="term" value="F:oxidoreductase activity, acting on paired donors, with incorporation or reduction of molecular oxygen"/>
    <property type="evidence" value="ECO:0007669"/>
    <property type="project" value="InterPro"/>
</dbReference>
<keyword evidence="4" id="KW-0479">Metal-binding</keyword>
<dbReference type="EMBL" id="SMKU01000473">
    <property type="protein sequence ID" value="TDD63746.1"/>
    <property type="molecule type" value="Genomic_DNA"/>
</dbReference>
<comment type="cofactor">
    <cofactor evidence="1">
        <name>heme</name>
        <dbReference type="ChEBI" id="CHEBI:30413"/>
    </cofactor>
</comment>
<keyword evidence="6" id="KW-0408">Iron</keyword>
<gene>
    <name evidence="9" type="ORF">E1298_43255</name>
</gene>
<dbReference type="PANTHER" id="PTHR46696:SF5">
    <property type="entry name" value="CYTOCHROME P450 BJ-1"/>
    <property type="match status" value="1"/>
</dbReference>
<dbReference type="AlphaFoldDB" id="A0A4R4ZZB4"/>
<dbReference type="InterPro" id="IPR036396">
    <property type="entry name" value="Cyt_P450_sf"/>
</dbReference>
<keyword evidence="5" id="KW-0560">Oxidoreductase</keyword>
<evidence type="ECO:0000256" key="2">
    <source>
        <dbReference type="ARBA" id="ARBA00010617"/>
    </source>
</evidence>
<feature type="compositionally biased region" description="Basic residues" evidence="8">
    <location>
        <begin position="60"/>
        <end position="70"/>
    </location>
</feature>
<dbReference type="PRINTS" id="PR00359">
    <property type="entry name" value="BP450"/>
</dbReference>
<evidence type="ECO:0000256" key="5">
    <source>
        <dbReference type="ARBA" id="ARBA00023002"/>
    </source>
</evidence>
<evidence type="ECO:0000256" key="7">
    <source>
        <dbReference type="ARBA" id="ARBA00023033"/>
    </source>
</evidence>
<dbReference type="OrthoDB" id="4133219at2"/>
<evidence type="ECO:0000256" key="1">
    <source>
        <dbReference type="ARBA" id="ARBA00001971"/>
    </source>
</evidence>
<comment type="similarity">
    <text evidence="2">Belongs to the cytochrome P450 family.</text>
</comment>
<comment type="caution">
    <text evidence="9">The sequence shown here is derived from an EMBL/GenBank/DDBJ whole genome shotgun (WGS) entry which is preliminary data.</text>
</comment>
<dbReference type="SUPFAM" id="SSF48264">
    <property type="entry name" value="Cytochrome P450"/>
    <property type="match status" value="1"/>
</dbReference>
<dbReference type="InterPro" id="IPR002397">
    <property type="entry name" value="Cyt_P450_B"/>
</dbReference>
<accession>A0A4R4ZZB4</accession>
<dbReference type="GO" id="GO:0004497">
    <property type="term" value="F:monooxygenase activity"/>
    <property type="evidence" value="ECO:0007669"/>
    <property type="project" value="UniProtKB-KW"/>
</dbReference>
<dbReference type="Proteomes" id="UP000294513">
    <property type="component" value="Unassembled WGS sequence"/>
</dbReference>
<dbReference type="Gene3D" id="1.10.630.10">
    <property type="entry name" value="Cytochrome P450"/>
    <property type="match status" value="1"/>
</dbReference>
<keyword evidence="10" id="KW-1185">Reference proteome</keyword>
<dbReference type="GO" id="GO:0005506">
    <property type="term" value="F:iron ion binding"/>
    <property type="evidence" value="ECO:0007669"/>
    <property type="project" value="InterPro"/>
</dbReference>
<sequence>MTVDEGRDLTPITELRTVGPVTRVMMLSGEAGYAATRFHDAQRILPDPAFSCAHTAGPGARKHLPRKHVGSGRTLFNLDPPEHTRLRRMVSKAFTRGRVEAMGEEIQAVVDGLLDRMAATGPPVDLVEALCAPLPIAEICGLLGVPYEDREAFHGWADAIMSVGGPPQEEVLQARRALQGDLVALVAAKREEPADDLLSALLAAGGDEEEPITEAEVVTLGVTLLVAGTRRR</sequence>
<keyword evidence="7" id="KW-0503">Monooxygenase</keyword>
<reference evidence="9 10" key="1">
    <citation type="submission" date="2019-03" db="EMBL/GenBank/DDBJ databases">
        <title>Draft genome sequences of novel Actinobacteria.</title>
        <authorList>
            <person name="Sahin N."/>
            <person name="Ay H."/>
            <person name="Saygin H."/>
        </authorList>
    </citation>
    <scope>NUCLEOTIDE SEQUENCE [LARGE SCALE GENOMIC DNA]</scope>
    <source>
        <strain evidence="9 10">H3C3</strain>
    </source>
</reference>
<keyword evidence="3" id="KW-0349">Heme</keyword>
<dbReference type="PANTHER" id="PTHR46696">
    <property type="entry name" value="P450, PUTATIVE (EUROFUNG)-RELATED"/>
    <property type="match status" value="1"/>
</dbReference>
<proteinExistence type="inferred from homology"/>
<protein>
    <submittedName>
        <fullName evidence="9">Cytochrome P450</fullName>
    </submittedName>
</protein>